<sequence>MYKSLDDINTKLNGEPEWVLAKPISYDFNSSNVFDYKSLAFLLSIQSGREVFTRLQLAERAYLDLMSGLSEFNESALEKQKKMATSQLGENNFASLGEIERYIGVELVARTRDQLRGIVVKLAHDESRYIKAFESLNRVLVEIFCPDYEVQKIVIQERHAIAQLPNLPDNLKKHVAEQNIDIE</sequence>
<dbReference type="AlphaFoldDB" id="A0A4V3AUT0"/>
<dbReference type="RefSeq" id="WP_133328097.1">
    <property type="nucleotide sequence ID" value="NZ_SMYL01000004.1"/>
</dbReference>
<accession>A0A4V3AUT0</accession>
<keyword evidence="2" id="KW-1185">Reference proteome</keyword>
<reference evidence="1 2" key="1">
    <citation type="submission" date="2019-03" db="EMBL/GenBank/DDBJ databases">
        <title>Sapientia aquatica gen. nov., sp. nov., isolated from a crater lake.</title>
        <authorList>
            <person name="Felfoldi T."/>
            <person name="Szabo A."/>
            <person name="Toth E."/>
            <person name="Schumann P."/>
            <person name="Keki Z."/>
            <person name="Marialigeti K."/>
            <person name="Mathe I."/>
        </authorList>
    </citation>
    <scope>NUCLEOTIDE SEQUENCE [LARGE SCALE GENOMIC DNA]</scope>
    <source>
        <strain evidence="1 2">SA-152</strain>
    </source>
</reference>
<evidence type="ECO:0000313" key="2">
    <source>
        <dbReference type="Proteomes" id="UP000294829"/>
    </source>
</evidence>
<evidence type="ECO:0000313" key="1">
    <source>
        <dbReference type="EMBL" id="TDK65970.1"/>
    </source>
</evidence>
<comment type="caution">
    <text evidence="1">The sequence shown here is derived from an EMBL/GenBank/DDBJ whole genome shotgun (WGS) entry which is preliminary data.</text>
</comment>
<organism evidence="1 2">
    <name type="scientific">Sapientia aquatica</name>
    <dbReference type="NCBI Taxonomy" id="1549640"/>
    <lineage>
        <taxon>Bacteria</taxon>
        <taxon>Pseudomonadati</taxon>
        <taxon>Pseudomonadota</taxon>
        <taxon>Betaproteobacteria</taxon>
        <taxon>Burkholderiales</taxon>
        <taxon>Oxalobacteraceae</taxon>
        <taxon>Sapientia</taxon>
    </lineage>
</organism>
<protein>
    <submittedName>
        <fullName evidence="1">Uncharacterized protein</fullName>
    </submittedName>
</protein>
<proteinExistence type="predicted"/>
<gene>
    <name evidence="1" type="ORF">E2I14_10270</name>
</gene>
<name>A0A4V3AUT0_9BURK</name>
<dbReference type="EMBL" id="SMYL01000004">
    <property type="protein sequence ID" value="TDK65970.1"/>
    <property type="molecule type" value="Genomic_DNA"/>
</dbReference>
<dbReference type="Proteomes" id="UP000294829">
    <property type="component" value="Unassembled WGS sequence"/>
</dbReference>